<accession>A0ACD1G5N7</accession>
<evidence type="ECO:0000313" key="1">
    <source>
        <dbReference type="EMBL" id="RAH44543.1"/>
    </source>
</evidence>
<keyword evidence="2" id="KW-1185">Reference proteome</keyword>
<evidence type="ECO:0000313" key="2">
    <source>
        <dbReference type="Proteomes" id="UP000249057"/>
    </source>
</evidence>
<sequence>MLTSDVTMIDLWASQVHSSAHSIRYPLDGGQIVRQVSLGIDFSVSGDRPSANLQHMYTCTIVASKNERTNKINSTSQLNPAKTTSGHRIVKGYVSQEALSSYAVGPPCLQLPMPGPRADQPAQRHSHSLTHSMGWRFVGYACQAHENTSCPSKVEPQV</sequence>
<gene>
    <name evidence="1" type="ORF">BO95DRAFT_170618</name>
</gene>
<name>A0ACD1G5N7_9EURO</name>
<dbReference type="Proteomes" id="UP000249057">
    <property type="component" value="Unassembled WGS sequence"/>
</dbReference>
<organism evidence="1 2">
    <name type="scientific">Aspergillus brunneoviolaceus CBS 621.78</name>
    <dbReference type="NCBI Taxonomy" id="1450534"/>
    <lineage>
        <taxon>Eukaryota</taxon>
        <taxon>Fungi</taxon>
        <taxon>Dikarya</taxon>
        <taxon>Ascomycota</taxon>
        <taxon>Pezizomycotina</taxon>
        <taxon>Eurotiomycetes</taxon>
        <taxon>Eurotiomycetidae</taxon>
        <taxon>Eurotiales</taxon>
        <taxon>Aspergillaceae</taxon>
        <taxon>Aspergillus</taxon>
        <taxon>Aspergillus subgen. Circumdati</taxon>
    </lineage>
</organism>
<protein>
    <submittedName>
        <fullName evidence="1">Uncharacterized protein</fullName>
    </submittedName>
</protein>
<reference evidence="1" key="1">
    <citation type="submission" date="2018-02" db="EMBL/GenBank/DDBJ databases">
        <title>The genomes of Aspergillus section Nigri reveals drivers in fungal speciation.</title>
        <authorList>
            <consortium name="DOE Joint Genome Institute"/>
            <person name="Vesth T.C."/>
            <person name="Nybo J."/>
            <person name="Theobald S."/>
            <person name="Brandl J."/>
            <person name="Frisvad J.C."/>
            <person name="Nielsen K.F."/>
            <person name="Lyhne E.K."/>
            <person name="Kogle M.E."/>
            <person name="Kuo A."/>
            <person name="Riley R."/>
            <person name="Clum A."/>
            <person name="Nolan M."/>
            <person name="Lipzen A."/>
            <person name="Salamov A."/>
            <person name="Henrissat B."/>
            <person name="Wiebenga A."/>
            <person name="De vries R.P."/>
            <person name="Grigoriev I.V."/>
            <person name="Mortensen U.H."/>
            <person name="Andersen M.R."/>
            <person name="Baker S.E."/>
        </authorList>
    </citation>
    <scope>NUCLEOTIDE SEQUENCE</scope>
    <source>
        <strain evidence="1">CBS 621.78</strain>
    </source>
</reference>
<proteinExistence type="predicted"/>
<dbReference type="EMBL" id="KZ825352">
    <property type="protein sequence ID" value="RAH44543.1"/>
    <property type="molecule type" value="Genomic_DNA"/>
</dbReference>